<keyword evidence="2 4" id="KW-0863">Zinc-finger</keyword>
<dbReference type="GO" id="GO:0008270">
    <property type="term" value="F:zinc ion binding"/>
    <property type="evidence" value="ECO:0007669"/>
    <property type="project" value="UniProtKB-KW"/>
</dbReference>
<evidence type="ECO:0000256" key="3">
    <source>
        <dbReference type="ARBA" id="ARBA00022833"/>
    </source>
</evidence>
<dbReference type="Proteomes" id="UP000305067">
    <property type="component" value="Unassembled WGS sequence"/>
</dbReference>
<evidence type="ECO:0000259" key="5">
    <source>
        <dbReference type="PROSITE" id="PS50865"/>
    </source>
</evidence>
<evidence type="ECO:0000256" key="1">
    <source>
        <dbReference type="ARBA" id="ARBA00022723"/>
    </source>
</evidence>
<evidence type="ECO:0000256" key="2">
    <source>
        <dbReference type="ARBA" id="ARBA00022771"/>
    </source>
</evidence>
<sequence length="508" mass="57005">MDDSMDLPEHIRNCPGCALVREDKFICLVWDTLKGCADTPPPICFKALSVYMKRLVLGRSSIVETNPFALKHKSVKKQAEQEEAFNLKKLAETDPDFIDCCVCFVFRYDDQATIIHRKGALTPCNCDMTSDVVRKMHDKFENAPEEYRDRPADVIFKEMWENIFRVVSLAVNTSRSKRLASASKSKSDPKRKDLSYQHLSAFLYKDATPMGRMCCAWYMATETVGALAVLLSVYTAFPGAFPLAVTSMDPEFLPFILNRLHHLVECTSKSEGITESVATEIRYLVLILTLPYGLNDDTAALFMGDHVETVYIGLHALYAAACDTPTSYKFLATFRSELIDSIVFAIRATHAKFPAETCLDPADYSKLGDEVDLPLNESGRCIPYWETAKCISRLQETVACSGPGCSKKKKKMMRCARCGVVFYCSPYCQKASWNDSPHPHKAICQHWTFLMHAWPILAGPTGVLSDPDFAENSKRFKFVADRFLRALVIEKGYTDGFMAAVLLQCVSG</sequence>
<reference evidence="6 7" key="1">
    <citation type="journal article" date="2019" name="Nat. Ecol. Evol.">
        <title>Megaphylogeny resolves global patterns of mushroom evolution.</title>
        <authorList>
            <person name="Varga T."/>
            <person name="Krizsan K."/>
            <person name="Foldi C."/>
            <person name="Dima B."/>
            <person name="Sanchez-Garcia M."/>
            <person name="Sanchez-Ramirez S."/>
            <person name="Szollosi G.J."/>
            <person name="Szarkandi J.G."/>
            <person name="Papp V."/>
            <person name="Albert L."/>
            <person name="Andreopoulos W."/>
            <person name="Angelini C."/>
            <person name="Antonin V."/>
            <person name="Barry K.W."/>
            <person name="Bougher N.L."/>
            <person name="Buchanan P."/>
            <person name="Buyck B."/>
            <person name="Bense V."/>
            <person name="Catcheside P."/>
            <person name="Chovatia M."/>
            <person name="Cooper J."/>
            <person name="Damon W."/>
            <person name="Desjardin D."/>
            <person name="Finy P."/>
            <person name="Geml J."/>
            <person name="Haridas S."/>
            <person name="Hughes K."/>
            <person name="Justo A."/>
            <person name="Karasinski D."/>
            <person name="Kautmanova I."/>
            <person name="Kiss B."/>
            <person name="Kocsube S."/>
            <person name="Kotiranta H."/>
            <person name="LaButti K.M."/>
            <person name="Lechner B.E."/>
            <person name="Liimatainen K."/>
            <person name="Lipzen A."/>
            <person name="Lukacs Z."/>
            <person name="Mihaltcheva S."/>
            <person name="Morgado L.N."/>
            <person name="Niskanen T."/>
            <person name="Noordeloos M.E."/>
            <person name="Ohm R.A."/>
            <person name="Ortiz-Santana B."/>
            <person name="Ovrebo C."/>
            <person name="Racz N."/>
            <person name="Riley R."/>
            <person name="Savchenko A."/>
            <person name="Shiryaev A."/>
            <person name="Soop K."/>
            <person name="Spirin V."/>
            <person name="Szebenyi C."/>
            <person name="Tomsovsky M."/>
            <person name="Tulloss R.E."/>
            <person name="Uehling J."/>
            <person name="Grigoriev I.V."/>
            <person name="Vagvolgyi C."/>
            <person name="Papp T."/>
            <person name="Martin F.M."/>
            <person name="Miettinen O."/>
            <person name="Hibbett D.S."/>
            <person name="Nagy L.G."/>
        </authorList>
    </citation>
    <scope>NUCLEOTIDE SEQUENCE [LARGE SCALE GENOMIC DNA]</scope>
    <source>
        <strain evidence="6 7">CBS 309.79</strain>
    </source>
</reference>
<gene>
    <name evidence="6" type="ORF">BDV98DRAFT_573916</name>
</gene>
<proteinExistence type="predicted"/>
<keyword evidence="1" id="KW-0479">Metal-binding</keyword>
<dbReference type="PROSITE" id="PS50865">
    <property type="entry name" value="ZF_MYND_2"/>
    <property type="match status" value="1"/>
</dbReference>
<dbReference type="InterPro" id="IPR002893">
    <property type="entry name" value="Znf_MYND"/>
</dbReference>
<dbReference type="OrthoDB" id="3270372at2759"/>
<dbReference type="AlphaFoldDB" id="A0A5C3QHR0"/>
<keyword evidence="7" id="KW-1185">Reference proteome</keyword>
<evidence type="ECO:0000256" key="4">
    <source>
        <dbReference type="PROSITE-ProRule" id="PRU00134"/>
    </source>
</evidence>
<evidence type="ECO:0000313" key="7">
    <source>
        <dbReference type="Proteomes" id="UP000305067"/>
    </source>
</evidence>
<keyword evidence="3" id="KW-0862">Zinc</keyword>
<accession>A0A5C3QHR0</accession>
<dbReference type="Pfam" id="PF01753">
    <property type="entry name" value="zf-MYND"/>
    <property type="match status" value="1"/>
</dbReference>
<dbReference type="EMBL" id="ML178844">
    <property type="protein sequence ID" value="TFK97863.1"/>
    <property type="molecule type" value="Genomic_DNA"/>
</dbReference>
<feature type="domain" description="MYND-type" evidence="5">
    <location>
        <begin position="402"/>
        <end position="444"/>
    </location>
</feature>
<dbReference type="SUPFAM" id="SSF144232">
    <property type="entry name" value="HIT/MYND zinc finger-like"/>
    <property type="match status" value="1"/>
</dbReference>
<organism evidence="6 7">
    <name type="scientific">Pterulicium gracile</name>
    <dbReference type="NCBI Taxonomy" id="1884261"/>
    <lineage>
        <taxon>Eukaryota</taxon>
        <taxon>Fungi</taxon>
        <taxon>Dikarya</taxon>
        <taxon>Basidiomycota</taxon>
        <taxon>Agaricomycotina</taxon>
        <taxon>Agaricomycetes</taxon>
        <taxon>Agaricomycetidae</taxon>
        <taxon>Agaricales</taxon>
        <taxon>Pleurotineae</taxon>
        <taxon>Pterulaceae</taxon>
        <taxon>Pterulicium</taxon>
    </lineage>
</organism>
<name>A0A5C3QHR0_9AGAR</name>
<evidence type="ECO:0000313" key="6">
    <source>
        <dbReference type="EMBL" id="TFK97863.1"/>
    </source>
</evidence>
<protein>
    <recommendedName>
        <fullName evidence="5">MYND-type domain-containing protein</fullName>
    </recommendedName>
</protein>
<dbReference type="Gene3D" id="6.10.140.2220">
    <property type="match status" value="1"/>
</dbReference>